<gene>
    <name evidence="2" type="ORF">CYMTET_24498</name>
</gene>
<proteinExistence type="predicted"/>
<feature type="region of interest" description="Disordered" evidence="1">
    <location>
        <begin position="158"/>
        <end position="223"/>
    </location>
</feature>
<feature type="region of interest" description="Disordered" evidence="1">
    <location>
        <begin position="87"/>
        <end position="109"/>
    </location>
</feature>
<feature type="compositionally biased region" description="Low complexity" evidence="1">
    <location>
        <begin position="179"/>
        <end position="192"/>
    </location>
</feature>
<evidence type="ECO:0000313" key="3">
    <source>
        <dbReference type="Proteomes" id="UP001190700"/>
    </source>
</evidence>
<accession>A0AAE0KZW6</accession>
<dbReference type="InterPro" id="IPR036691">
    <property type="entry name" value="Endo/exonu/phosph_ase_sf"/>
</dbReference>
<keyword evidence="3" id="KW-1185">Reference proteome</keyword>
<sequence>MKEDVLHTEQDTTKVEVVSEVEARKSQVQEVQTQGKCAADAVMRRMAQDFTRERVEETMRQQGVGSWKYWHVDKKPRHFKLGARGTAEAPGAARQMEPMTRQTGLPPANNMEEVDEQMDDSTVPTKARQSIGKVAGEEGVRFAERLVQTTLQFRVESAEQASNRLEEERSTAERRRLRPPANNKKNQPAKAPAKPDKGNNVETKGSPEALKHWGGSMPKTENLDPEKMQREQPHTIKFLTWNIQGSRHSLYELEEQMREWEIDVAVITETKTANEEIRRHFRNREQSNVCTSVPRGKECSQAERRGDTTRNPEGELTELHTSDHKMVRTTQLDLKAWGTHCPTAQKQQKTKADKLRLPLTETEGATLRRVLDTAYTRKLQDELQEAINSAVETRHAELVVGRQKVAQAMGEHIARSTPYKMQELETGLMDAPPWPDEKYKNYMQENRGKLRMGLQTQTNTLRKMNALNEYGVHVKGVGSHMRELAKEALPIMKQLGKARRVYTDAKMEGTTKTTKYLRRMDEEYRDP</sequence>
<evidence type="ECO:0000256" key="1">
    <source>
        <dbReference type="SAM" id="MobiDB-lite"/>
    </source>
</evidence>
<evidence type="ECO:0000313" key="2">
    <source>
        <dbReference type="EMBL" id="KAK3266911.1"/>
    </source>
</evidence>
<evidence type="ECO:0008006" key="4">
    <source>
        <dbReference type="Google" id="ProtNLM"/>
    </source>
</evidence>
<feature type="compositionally biased region" description="Basic and acidic residues" evidence="1">
    <location>
        <begin position="164"/>
        <end position="174"/>
    </location>
</feature>
<feature type="compositionally biased region" description="Basic and acidic residues" evidence="1">
    <location>
        <begin position="295"/>
        <end position="315"/>
    </location>
</feature>
<protein>
    <recommendedName>
        <fullName evidence="4">Endonuclease/exonuclease/phosphatase domain-containing protein</fullName>
    </recommendedName>
</protein>
<dbReference type="SUPFAM" id="SSF56219">
    <property type="entry name" value="DNase I-like"/>
    <property type="match status" value="1"/>
</dbReference>
<dbReference type="AlphaFoldDB" id="A0AAE0KZW6"/>
<dbReference type="EMBL" id="LGRX02012747">
    <property type="protein sequence ID" value="KAK3266911.1"/>
    <property type="molecule type" value="Genomic_DNA"/>
</dbReference>
<comment type="caution">
    <text evidence="2">The sequence shown here is derived from an EMBL/GenBank/DDBJ whole genome shotgun (WGS) entry which is preliminary data.</text>
</comment>
<dbReference type="Proteomes" id="UP001190700">
    <property type="component" value="Unassembled WGS sequence"/>
</dbReference>
<dbReference type="Gene3D" id="3.60.10.10">
    <property type="entry name" value="Endonuclease/exonuclease/phosphatase"/>
    <property type="match status" value="1"/>
</dbReference>
<feature type="region of interest" description="Disordered" evidence="1">
    <location>
        <begin position="292"/>
        <end position="315"/>
    </location>
</feature>
<reference evidence="2 3" key="1">
    <citation type="journal article" date="2015" name="Genome Biol. Evol.">
        <title>Comparative Genomics of a Bacterivorous Green Alga Reveals Evolutionary Causalities and Consequences of Phago-Mixotrophic Mode of Nutrition.</title>
        <authorList>
            <person name="Burns J.A."/>
            <person name="Paasch A."/>
            <person name="Narechania A."/>
            <person name="Kim E."/>
        </authorList>
    </citation>
    <scope>NUCLEOTIDE SEQUENCE [LARGE SCALE GENOMIC DNA]</scope>
    <source>
        <strain evidence="2 3">PLY_AMNH</strain>
    </source>
</reference>
<name>A0AAE0KZW6_9CHLO</name>
<organism evidence="2 3">
    <name type="scientific">Cymbomonas tetramitiformis</name>
    <dbReference type="NCBI Taxonomy" id="36881"/>
    <lineage>
        <taxon>Eukaryota</taxon>
        <taxon>Viridiplantae</taxon>
        <taxon>Chlorophyta</taxon>
        <taxon>Pyramimonadophyceae</taxon>
        <taxon>Pyramimonadales</taxon>
        <taxon>Pyramimonadaceae</taxon>
        <taxon>Cymbomonas</taxon>
    </lineage>
</organism>